<dbReference type="InterPro" id="IPR005486">
    <property type="entry name" value="Glucokinase_regulatory_CS"/>
</dbReference>
<feature type="domain" description="SIS" evidence="3">
    <location>
        <begin position="82"/>
        <end position="245"/>
    </location>
</feature>
<evidence type="ECO:0000256" key="1">
    <source>
        <dbReference type="ARBA" id="ARBA00023239"/>
    </source>
</evidence>
<dbReference type="Proteomes" id="UP001156905">
    <property type="component" value="Unassembled WGS sequence"/>
</dbReference>
<dbReference type="CDD" id="cd05007">
    <property type="entry name" value="SIS_Etherase"/>
    <property type="match status" value="1"/>
</dbReference>
<dbReference type="EMBL" id="BSOW01000019">
    <property type="protein sequence ID" value="GLR88446.1"/>
    <property type="molecule type" value="Genomic_DNA"/>
</dbReference>
<keyword evidence="1" id="KW-0456">Lyase</keyword>
<sequence>MNGDMCLAGGRPAANAEWPLRWYKPMKRTDRANATEAVDPRFTDLDAWSGTAALEAMWEGQLAAVAAVGQCLPALAAATDAAADALGDDGRLVYVGAGTSARVAIQDGAELTPTFAWPQQRVHFIIAGGESAFVTSVEGAEDDMDDAIAQIDAARLSAHDVVIAVAASGTTPFTVAALRQAGRYQAVTVGIANNRQAPLLAAAKYPVLVETGPELIAGSTRMKAGTAQKIVLNLMSTGIMLRLGRVYRGMMVNMLPTNAKLKRRAEAMVARIAGCSEAQAASALEETGGDIKLAALVVLGYDRTEAAKLLASHKGNLRRVFDDLG</sequence>
<gene>
    <name evidence="4" type="ORF">GCM10007857_51580</name>
</gene>
<organism evidence="4 5">
    <name type="scientific">Bradyrhizobium iriomotense</name>
    <dbReference type="NCBI Taxonomy" id="441950"/>
    <lineage>
        <taxon>Bacteria</taxon>
        <taxon>Pseudomonadati</taxon>
        <taxon>Pseudomonadota</taxon>
        <taxon>Alphaproteobacteria</taxon>
        <taxon>Hyphomicrobiales</taxon>
        <taxon>Nitrobacteraceae</taxon>
        <taxon>Bradyrhizobium</taxon>
    </lineage>
</organism>
<dbReference type="InterPro" id="IPR005488">
    <property type="entry name" value="Etherase_MurQ"/>
</dbReference>
<dbReference type="PROSITE" id="PS51464">
    <property type="entry name" value="SIS"/>
    <property type="match status" value="1"/>
</dbReference>
<dbReference type="InterPro" id="IPR001347">
    <property type="entry name" value="SIS_dom"/>
</dbReference>
<comment type="caution">
    <text evidence="4">The sequence shown here is derived from an EMBL/GenBank/DDBJ whole genome shotgun (WGS) entry which is preliminary data.</text>
</comment>
<reference evidence="5" key="1">
    <citation type="journal article" date="2019" name="Int. J. Syst. Evol. Microbiol.">
        <title>The Global Catalogue of Microorganisms (GCM) 10K type strain sequencing project: providing services to taxonomists for standard genome sequencing and annotation.</title>
        <authorList>
            <consortium name="The Broad Institute Genomics Platform"/>
            <consortium name="The Broad Institute Genome Sequencing Center for Infectious Disease"/>
            <person name="Wu L."/>
            <person name="Ma J."/>
        </authorList>
    </citation>
    <scope>NUCLEOTIDE SEQUENCE [LARGE SCALE GENOMIC DNA]</scope>
    <source>
        <strain evidence="5">NBRC 102520</strain>
    </source>
</reference>
<dbReference type="NCBIfam" id="NF003915">
    <property type="entry name" value="PRK05441.1"/>
    <property type="match status" value="1"/>
</dbReference>
<dbReference type="Pfam" id="PF22645">
    <property type="entry name" value="GKRP_SIS_N"/>
    <property type="match status" value="1"/>
</dbReference>
<dbReference type="Gene3D" id="3.40.50.10490">
    <property type="entry name" value="Glucose-6-phosphate isomerase like protein, domain 1"/>
    <property type="match status" value="1"/>
</dbReference>
<evidence type="ECO:0000313" key="5">
    <source>
        <dbReference type="Proteomes" id="UP001156905"/>
    </source>
</evidence>
<evidence type="ECO:0000259" key="3">
    <source>
        <dbReference type="PROSITE" id="PS51464"/>
    </source>
</evidence>
<name>A0ABQ6B713_9BRAD</name>
<keyword evidence="5" id="KW-1185">Reference proteome</keyword>
<keyword evidence="2" id="KW-0119">Carbohydrate metabolism</keyword>
<dbReference type="InterPro" id="IPR040190">
    <property type="entry name" value="MURQ/GCKR"/>
</dbReference>
<dbReference type="PROSITE" id="PS01272">
    <property type="entry name" value="GCKR"/>
    <property type="match status" value="1"/>
</dbReference>
<evidence type="ECO:0000313" key="4">
    <source>
        <dbReference type="EMBL" id="GLR88446.1"/>
    </source>
</evidence>
<evidence type="ECO:0000256" key="2">
    <source>
        <dbReference type="ARBA" id="ARBA00023277"/>
    </source>
</evidence>
<protein>
    <submittedName>
        <fullName evidence="4">N-acetylmuramic acid 6-phosphate etherase</fullName>
    </submittedName>
</protein>
<dbReference type="NCBIfam" id="NF009222">
    <property type="entry name" value="PRK12570.1"/>
    <property type="match status" value="1"/>
</dbReference>
<dbReference type="PANTHER" id="PTHR10088:SF4">
    <property type="entry name" value="GLUCOKINASE REGULATORY PROTEIN"/>
    <property type="match status" value="1"/>
</dbReference>
<dbReference type="Gene3D" id="1.10.8.1080">
    <property type="match status" value="1"/>
</dbReference>
<dbReference type="SUPFAM" id="SSF53697">
    <property type="entry name" value="SIS domain"/>
    <property type="match status" value="1"/>
</dbReference>
<dbReference type="PANTHER" id="PTHR10088">
    <property type="entry name" value="GLUCOKINASE REGULATORY PROTEIN"/>
    <property type="match status" value="1"/>
</dbReference>
<dbReference type="InterPro" id="IPR046348">
    <property type="entry name" value="SIS_dom_sf"/>
</dbReference>
<proteinExistence type="predicted"/>
<accession>A0ABQ6B713</accession>